<gene>
    <name evidence="1" type="ORF">NDI38_04765</name>
</gene>
<dbReference type="Proteomes" id="UP001476950">
    <property type="component" value="Unassembled WGS sequence"/>
</dbReference>
<evidence type="ECO:0000313" key="1">
    <source>
        <dbReference type="EMBL" id="MEP1057741.1"/>
    </source>
</evidence>
<comment type="caution">
    <text evidence="1">The sequence shown here is derived from an EMBL/GenBank/DDBJ whole genome shotgun (WGS) entry which is preliminary data.</text>
</comment>
<keyword evidence="2" id="KW-1185">Reference proteome</keyword>
<protein>
    <submittedName>
        <fullName evidence="1">Uncharacterized protein</fullName>
    </submittedName>
</protein>
<dbReference type="EMBL" id="JAMPLM010000002">
    <property type="protein sequence ID" value="MEP1057741.1"/>
    <property type="molecule type" value="Genomic_DNA"/>
</dbReference>
<accession>A0ABV0KEU0</accession>
<dbReference type="RefSeq" id="WP_190450838.1">
    <property type="nucleotide sequence ID" value="NZ_JAMPLM010000002.1"/>
</dbReference>
<organism evidence="1 2">
    <name type="scientific">Stenomitos frigidus AS-A4</name>
    <dbReference type="NCBI Taxonomy" id="2933935"/>
    <lineage>
        <taxon>Bacteria</taxon>
        <taxon>Bacillati</taxon>
        <taxon>Cyanobacteriota</taxon>
        <taxon>Cyanophyceae</taxon>
        <taxon>Leptolyngbyales</taxon>
        <taxon>Leptolyngbyaceae</taxon>
        <taxon>Stenomitos</taxon>
    </lineage>
</organism>
<evidence type="ECO:0000313" key="2">
    <source>
        <dbReference type="Proteomes" id="UP001476950"/>
    </source>
</evidence>
<proteinExistence type="predicted"/>
<reference evidence="1 2" key="1">
    <citation type="submission" date="2022-04" db="EMBL/GenBank/DDBJ databases">
        <title>Positive selection, recombination, and allopatry shape intraspecific diversity of widespread and dominant cyanobacteria.</title>
        <authorList>
            <person name="Wei J."/>
            <person name="Shu W."/>
            <person name="Hu C."/>
        </authorList>
    </citation>
    <scope>NUCLEOTIDE SEQUENCE [LARGE SCALE GENOMIC DNA]</scope>
    <source>
        <strain evidence="1 2">AS-A4</strain>
    </source>
</reference>
<sequence>MNEPLNETAQRHIQGELSDREKLYYAAQGRLYAATCKQLEDPLPAAFTESEDGYIALAIQLQAAQEDRQKQ</sequence>
<name>A0ABV0KEU0_9CYAN</name>